<dbReference type="InterPro" id="IPR020538">
    <property type="entry name" value="Hydgase_Ni_incorp_HypA/HybF_CS"/>
</dbReference>
<protein>
    <recommendedName>
        <fullName evidence="5">Hydrogenase maturation factor HypA</fullName>
    </recommendedName>
</protein>
<dbReference type="PROSITE" id="PS01249">
    <property type="entry name" value="HYPA"/>
    <property type="match status" value="1"/>
</dbReference>
<accession>A0ABY1RXJ2</accession>
<feature type="binding site" evidence="5">
    <location>
        <position position="89"/>
    </location>
    <ligand>
        <name>Zn(2+)</name>
        <dbReference type="ChEBI" id="CHEBI:29105"/>
    </ligand>
</feature>
<comment type="caution">
    <text evidence="6">The sequence shown here is derived from an EMBL/GenBank/DDBJ whole genome shotgun (WGS) entry which is preliminary data.</text>
</comment>
<dbReference type="HAMAP" id="MF_00213">
    <property type="entry name" value="HypA_HybF"/>
    <property type="match status" value="1"/>
</dbReference>
<keyword evidence="2 5" id="KW-0533">Nickel</keyword>
<gene>
    <name evidence="5" type="primary">hypA</name>
    <name evidence="6" type="ORF">SAMN04487964_102210</name>
</gene>
<comment type="similarity">
    <text evidence="1 5">Belongs to the HypA/HybF family.</text>
</comment>
<evidence type="ECO:0000256" key="5">
    <source>
        <dbReference type="HAMAP-Rule" id="MF_00213"/>
    </source>
</evidence>
<evidence type="ECO:0000256" key="4">
    <source>
        <dbReference type="ARBA" id="ARBA00022833"/>
    </source>
</evidence>
<reference evidence="6 7" key="1">
    <citation type="submission" date="2017-05" db="EMBL/GenBank/DDBJ databases">
        <authorList>
            <person name="Varghese N."/>
            <person name="Submissions S."/>
        </authorList>
    </citation>
    <scope>NUCLEOTIDE SEQUENCE [LARGE SCALE GENOMIC DNA]</scope>
    <source>
        <strain evidence="6 7">CGMCC 1.7287</strain>
    </source>
</reference>
<dbReference type="Proteomes" id="UP001159257">
    <property type="component" value="Unassembled WGS sequence"/>
</dbReference>
<proteinExistence type="inferred from homology"/>
<evidence type="ECO:0000256" key="2">
    <source>
        <dbReference type="ARBA" id="ARBA00022596"/>
    </source>
</evidence>
<comment type="function">
    <text evidence="5">Involved in the maturation of [NiFe] hydrogenases. Required for nickel insertion into the metal center of the hydrogenase.</text>
</comment>
<dbReference type="NCBIfam" id="TIGR00100">
    <property type="entry name" value="hypA"/>
    <property type="match status" value="1"/>
</dbReference>
<feature type="binding site" evidence="5">
    <location>
        <position position="76"/>
    </location>
    <ligand>
        <name>Zn(2+)</name>
        <dbReference type="ChEBI" id="CHEBI:29105"/>
    </ligand>
</feature>
<evidence type="ECO:0000313" key="7">
    <source>
        <dbReference type="Proteomes" id="UP001159257"/>
    </source>
</evidence>
<organism evidence="6 7">
    <name type="scientific">Marinobacterium sediminicola</name>
    <dbReference type="NCBI Taxonomy" id="518898"/>
    <lineage>
        <taxon>Bacteria</taxon>
        <taxon>Pseudomonadati</taxon>
        <taxon>Pseudomonadota</taxon>
        <taxon>Gammaproteobacteria</taxon>
        <taxon>Oceanospirillales</taxon>
        <taxon>Oceanospirillaceae</taxon>
        <taxon>Marinobacterium</taxon>
    </lineage>
</organism>
<dbReference type="Pfam" id="PF01155">
    <property type="entry name" value="HypA"/>
    <property type="match status" value="1"/>
</dbReference>
<feature type="binding site" evidence="5">
    <location>
        <position position="73"/>
    </location>
    <ligand>
        <name>Zn(2+)</name>
        <dbReference type="ChEBI" id="CHEBI:29105"/>
    </ligand>
</feature>
<name>A0ABY1RXJ2_9GAMM</name>
<dbReference type="RefSeq" id="WP_239039374.1">
    <property type="nucleotide sequence ID" value="NZ_BAAAEY010000001.1"/>
</dbReference>
<dbReference type="EMBL" id="FXWV01000002">
    <property type="protein sequence ID" value="SMR71583.1"/>
    <property type="molecule type" value="Genomic_DNA"/>
</dbReference>
<dbReference type="PANTHER" id="PTHR34535:SF3">
    <property type="entry name" value="HYDROGENASE MATURATION FACTOR HYPA"/>
    <property type="match status" value="1"/>
</dbReference>
<evidence type="ECO:0000313" key="6">
    <source>
        <dbReference type="EMBL" id="SMR71583.1"/>
    </source>
</evidence>
<dbReference type="InterPro" id="IPR000688">
    <property type="entry name" value="HypA/HybF"/>
</dbReference>
<dbReference type="PIRSF" id="PIRSF004761">
    <property type="entry name" value="Hydrgn_mat_HypA"/>
    <property type="match status" value="1"/>
</dbReference>
<keyword evidence="7" id="KW-1185">Reference proteome</keyword>
<dbReference type="PANTHER" id="PTHR34535">
    <property type="entry name" value="HYDROGENASE MATURATION FACTOR HYPA"/>
    <property type="match status" value="1"/>
</dbReference>
<feature type="binding site" evidence="5">
    <location>
        <position position="2"/>
    </location>
    <ligand>
        <name>Ni(2+)</name>
        <dbReference type="ChEBI" id="CHEBI:49786"/>
    </ligand>
</feature>
<dbReference type="Gene3D" id="3.30.2320.80">
    <property type="match status" value="1"/>
</dbReference>
<sequence>MHELSLCRSLIELLQEQAEQHRFTRVKQLWLEVGPLAAVVPEAMQFAFEAASRGSLAEGARLHLVELPGEAHCQACGFETSISQWYQACPRCGEYQLKVLSGDELQIRELEVE</sequence>
<keyword evidence="3 5" id="KW-0479">Metal-binding</keyword>
<evidence type="ECO:0000256" key="1">
    <source>
        <dbReference type="ARBA" id="ARBA00010748"/>
    </source>
</evidence>
<evidence type="ECO:0000256" key="3">
    <source>
        <dbReference type="ARBA" id="ARBA00022723"/>
    </source>
</evidence>
<keyword evidence="4 5" id="KW-0862">Zinc</keyword>
<feature type="binding site" evidence="5">
    <location>
        <position position="92"/>
    </location>
    <ligand>
        <name>Zn(2+)</name>
        <dbReference type="ChEBI" id="CHEBI:29105"/>
    </ligand>
</feature>